<evidence type="ECO:0000259" key="7">
    <source>
        <dbReference type="PROSITE" id="PS50850"/>
    </source>
</evidence>
<dbReference type="Pfam" id="PF07690">
    <property type="entry name" value="MFS_1"/>
    <property type="match status" value="1"/>
</dbReference>
<evidence type="ECO:0000313" key="8">
    <source>
        <dbReference type="EMBL" id="KIW32770.1"/>
    </source>
</evidence>
<evidence type="ECO:0000256" key="5">
    <source>
        <dbReference type="ARBA" id="ARBA00023136"/>
    </source>
</evidence>
<dbReference type="OrthoDB" id="2985014at2759"/>
<evidence type="ECO:0000256" key="2">
    <source>
        <dbReference type="ARBA" id="ARBA00022448"/>
    </source>
</evidence>
<keyword evidence="9" id="KW-1185">Reference proteome</keyword>
<dbReference type="SUPFAM" id="SSF103473">
    <property type="entry name" value="MFS general substrate transporter"/>
    <property type="match status" value="1"/>
</dbReference>
<reference evidence="8 9" key="1">
    <citation type="submission" date="2015-01" db="EMBL/GenBank/DDBJ databases">
        <title>The Genome Sequence of Cladophialophora immunda CBS83496.</title>
        <authorList>
            <consortium name="The Broad Institute Genomics Platform"/>
            <person name="Cuomo C."/>
            <person name="de Hoog S."/>
            <person name="Gorbushina A."/>
            <person name="Stielow B."/>
            <person name="Teixiera M."/>
            <person name="Abouelleil A."/>
            <person name="Chapman S.B."/>
            <person name="Priest M."/>
            <person name="Young S.K."/>
            <person name="Wortman J."/>
            <person name="Nusbaum C."/>
            <person name="Birren B."/>
        </authorList>
    </citation>
    <scope>NUCLEOTIDE SEQUENCE [LARGE SCALE GENOMIC DNA]</scope>
    <source>
        <strain evidence="8 9">CBS 83496</strain>
    </source>
</reference>
<evidence type="ECO:0000256" key="4">
    <source>
        <dbReference type="ARBA" id="ARBA00022989"/>
    </source>
</evidence>
<dbReference type="GO" id="GO:0016020">
    <property type="term" value="C:membrane"/>
    <property type="evidence" value="ECO:0007669"/>
    <property type="project" value="UniProtKB-SubCell"/>
</dbReference>
<accession>A0A0D2CS20</accession>
<comment type="subcellular location">
    <subcellularLocation>
        <location evidence="1">Membrane</location>
        <topology evidence="1">Multi-pass membrane protein</topology>
    </subcellularLocation>
</comment>
<evidence type="ECO:0000256" key="6">
    <source>
        <dbReference type="SAM" id="Phobius"/>
    </source>
</evidence>
<gene>
    <name evidence="8" type="ORF">PV07_04293</name>
</gene>
<evidence type="ECO:0000313" key="9">
    <source>
        <dbReference type="Proteomes" id="UP000054466"/>
    </source>
</evidence>
<feature type="transmembrane region" description="Helical" evidence="6">
    <location>
        <begin position="460"/>
        <end position="478"/>
    </location>
</feature>
<dbReference type="InterPro" id="IPR036259">
    <property type="entry name" value="MFS_trans_sf"/>
</dbReference>
<feature type="transmembrane region" description="Helical" evidence="6">
    <location>
        <begin position="313"/>
        <end position="336"/>
    </location>
</feature>
<protein>
    <recommendedName>
        <fullName evidence="7">Major facilitator superfamily (MFS) profile domain-containing protein</fullName>
    </recommendedName>
</protein>
<evidence type="ECO:0000256" key="1">
    <source>
        <dbReference type="ARBA" id="ARBA00004141"/>
    </source>
</evidence>
<keyword evidence="4 6" id="KW-1133">Transmembrane helix</keyword>
<dbReference type="PANTHER" id="PTHR43791">
    <property type="entry name" value="PERMEASE-RELATED"/>
    <property type="match status" value="1"/>
</dbReference>
<dbReference type="Gene3D" id="1.20.1250.20">
    <property type="entry name" value="MFS general substrate transporter like domains"/>
    <property type="match status" value="2"/>
</dbReference>
<dbReference type="Proteomes" id="UP000054466">
    <property type="component" value="Unassembled WGS sequence"/>
</dbReference>
<dbReference type="AlphaFoldDB" id="A0A0D2CS20"/>
<dbReference type="PANTHER" id="PTHR43791:SF91">
    <property type="entry name" value="MAJOR FACILITATOR SUPERFAMILY (MFS) PROFILE DOMAIN-CONTAINING PROTEIN-RELATED"/>
    <property type="match status" value="1"/>
</dbReference>
<keyword evidence="5 6" id="KW-0472">Membrane</keyword>
<dbReference type="GeneID" id="27343487"/>
<dbReference type="HOGENOM" id="CLU_001265_0_0_1"/>
<feature type="transmembrane region" description="Helical" evidence="6">
    <location>
        <begin position="577"/>
        <end position="598"/>
    </location>
</feature>
<proteinExistence type="predicted"/>
<dbReference type="InterPro" id="IPR011701">
    <property type="entry name" value="MFS"/>
</dbReference>
<name>A0A0D2CS20_9EURO</name>
<dbReference type="PROSITE" id="PS50850">
    <property type="entry name" value="MFS"/>
    <property type="match status" value="1"/>
</dbReference>
<dbReference type="VEuPathDB" id="FungiDB:PV07_04293"/>
<feature type="transmembrane region" description="Helical" evidence="6">
    <location>
        <begin position="510"/>
        <end position="532"/>
    </location>
</feature>
<evidence type="ECO:0000256" key="3">
    <source>
        <dbReference type="ARBA" id="ARBA00022692"/>
    </source>
</evidence>
<dbReference type="EMBL" id="KN847041">
    <property type="protein sequence ID" value="KIW32770.1"/>
    <property type="molecule type" value="Genomic_DNA"/>
</dbReference>
<sequence length="634" mass="70766">MLALGRSSPFLSIHGLDETAGNAIAYAGGKDGAKKTCEDILFIAESLAKSQPSKKPNSPESRVITQHYGVPAEGLLIKLSSWPTFLLSLIQSLRATTNVQSFTCHRYSQAVLFSYTLRGESPMTIPISYPESKEADVGFGAQQTVVEFPTESVPENDREAILSSFTAEEDRKVMRKVDKRFLLLIGLMYMLKNVDYTNAATVKVLQVGQSRNILKELNMTPDEYNWVQSIYFISYIVFEVPSNLLLKRMTPRKWQSRIIATWGLVLACHAAVQNKQGLYAARFFLGMMEAGLFPGLAAQLCSWYRSDEMGKPIMWMFGFQNCAGIVGSLVAYGISYMNGLSGLSAWRWVYLLEGLFTILFAGVVFLVLPDYPKSKRSAKWLTPREQEYLELRLTDNAPRTHDAAFSKKEVWASLKDPRTYAFCLSQILMNLGGYGLQWQLPTVTTSLGFAGLPRNQLLNIPPAAATVLSIIFAGWFLSKAYITRPQLIMIICAAALAFFLVLCFDVNRYATYIACIFGTTFYSVYFIPFWAWRSASLVGTTGTAFTLAFQSCIGQVGGVVGPQLFQSRFAHNGYKTSFGVCAGAIGASWIANVWTWYLTHENEEDIKRVRRLRIKANRDGGVWAGEDVKYPVKA</sequence>
<feature type="domain" description="Major facilitator superfamily (MFS) profile" evidence="7">
    <location>
        <begin position="181"/>
        <end position="603"/>
    </location>
</feature>
<dbReference type="GO" id="GO:0022857">
    <property type="term" value="F:transmembrane transporter activity"/>
    <property type="evidence" value="ECO:0007669"/>
    <property type="project" value="InterPro"/>
</dbReference>
<keyword evidence="2" id="KW-0813">Transport</keyword>
<dbReference type="RefSeq" id="XP_016252986.1">
    <property type="nucleotide sequence ID" value="XM_016391084.1"/>
</dbReference>
<feature type="transmembrane region" description="Helical" evidence="6">
    <location>
        <begin position="226"/>
        <end position="246"/>
    </location>
</feature>
<keyword evidence="3 6" id="KW-0812">Transmembrane</keyword>
<feature type="transmembrane region" description="Helical" evidence="6">
    <location>
        <begin position="348"/>
        <end position="368"/>
    </location>
</feature>
<feature type="transmembrane region" description="Helical" evidence="6">
    <location>
        <begin position="487"/>
        <end position="504"/>
    </location>
</feature>
<organism evidence="8 9">
    <name type="scientific">Cladophialophora immunda</name>
    <dbReference type="NCBI Taxonomy" id="569365"/>
    <lineage>
        <taxon>Eukaryota</taxon>
        <taxon>Fungi</taxon>
        <taxon>Dikarya</taxon>
        <taxon>Ascomycota</taxon>
        <taxon>Pezizomycotina</taxon>
        <taxon>Eurotiomycetes</taxon>
        <taxon>Chaetothyriomycetidae</taxon>
        <taxon>Chaetothyriales</taxon>
        <taxon>Herpotrichiellaceae</taxon>
        <taxon>Cladophialophora</taxon>
    </lineage>
</organism>
<dbReference type="InterPro" id="IPR020846">
    <property type="entry name" value="MFS_dom"/>
</dbReference>